<feature type="coiled-coil region" evidence="1">
    <location>
        <begin position="33"/>
        <end position="60"/>
    </location>
</feature>
<organism evidence="2 3">
    <name type="scientific">Tachysurus vachellii</name>
    <name type="common">Darkbarbel catfish</name>
    <name type="synonym">Pelteobagrus vachellii</name>
    <dbReference type="NCBI Taxonomy" id="175792"/>
    <lineage>
        <taxon>Eukaryota</taxon>
        <taxon>Metazoa</taxon>
        <taxon>Chordata</taxon>
        <taxon>Craniata</taxon>
        <taxon>Vertebrata</taxon>
        <taxon>Euteleostomi</taxon>
        <taxon>Actinopterygii</taxon>
        <taxon>Neopterygii</taxon>
        <taxon>Teleostei</taxon>
        <taxon>Ostariophysi</taxon>
        <taxon>Siluriformes</taxon>
        <taxon>Bagridae</taxon>
        <taxon>Tachysurus</taxon>
    </lineage>
</organism>
<dbReference type="EMBL" id="JAVHJS010000021">
    <property type="protein sequence ID" value="KAK2823028.1"/>
    <property type="molecule type" value="Genomic_DNA"/>
</dbReference>
<evidence type="ECO:0000256" key="1">
    <source>
        <dbReference type="SAM" id="Coils"/>
    </source>
</evidence>
<accession>A0AA88LS43</accession>
<dbReference type="AlphaFoldDB" id="A0AA88LS43"/>
<keyword evidence="1" id="KW-0175">Coiled coil</keyword>
<comment type="caution">
    <text evidence="2">The sequence shown here is derived from an EMBL/GenBank/DDBJ whole genome shotgun (WGS) entry which is preliminary data.</text>
</comment>
<gene>
    <name evidence="2" type="ORF">Q7C36_019628</name>
</gene>
<keyword evidence="3" id="KW-1185">Reference proteome</keyword>
<proteinExistence type="predicted"/>
<name>A0AA88LS43_TACVA</name>
<evidence type="ECO:0000313" key="3">
    <source>
        <dbReference type="Proteomes" id="UP001187315"/>
    </source>
</evidence>
<dbReference type="Proteomes" id="UP001187315">
    <property type="component" value="Unassembled WGS sequence"/>
</dbReference>
<protein>
    <submittedName>
        <fullName evidence="2">Uncharacterized protein</fullName>
    </submittedName>
</protein>
<reference evidence="2" key="1">
    <citation type="submission" date="2023-08" db="EMBL/GenBank/DDBJ databases">
        <title>Pelteobagrus vachellii genome.</title>
        <authorList>
            <person name="Liu H."/>
        </authorList>
    </citation>
    <scope>NUCLEOTIDE SEQUENCE</scope>
    <source>
        <strain evidence="2">PRFRI_2022a</strain>
        <tissue evidence="2">Muscle</tissue>
    </source>
</reference>
<evidence type="ECO:0000313" key="2">
    <source>
        <dbReference type="EMBL" id="KAK2823028.1"/>
    </source>
</evidence>
<sequence>MKENPTRSTKQSALTECFTENSPADRLLEDARALNARVRIETLQREREKERERLLQVLKEEERVKPASFSVRKFLRSLDPAGRKTSRSV</sequence>